<evidence type="ECO:0000313" key="2">
    <source>
        <dbReference type="Proteomes" id="UP000006575"/>
    </source>
</evidence>
<sequence length="95" mass="10930">MSFCCRICDCFELRYGNKAEPIGSSLYPMALSEVGLWQIGCLFSAFVSFVDPLAVREFDEGWKVYGDKSNRQEFMKKLFNVLCKPSYLSLISYKL</sequence>
<organism evidence="1 2">
    <name type="scientific">Rhizobium johnstonii (strain DSM 114642 / LMG 32736 / 3841)</name>
    <name type="common">Rhizobium leguminosarum bv. viciae</name>
    <dbReference type="NCBI Taxonomy" id="216596"/>
    <lineage>
        <taxon>Bacteria</taxon>
        <taxon>Pseudomonadati</taxon>
        <taxon>Pseudomonadota</taxon>
        <taxon>Alphaproteobacteria</taxon>
        <taxon>Hyphomicrobiales</taxon>
        <taxon>Rhizobiaceae</taxon>
        <taxon>Rhizobium/Agrobacterium group</taxon>
        <taxon>Rhizobium</taxon>
        <taxon>Rhizobium johnstonii</taxon>
    </lineage>
</organism>
<gene>
    <name evidence="1" type="ordered locus">RL0626</name>
</gene>
<dbReference type="Proteomes" id="UP000006575">
    <property type="component" value="Chromosome"/>
</dbReference>
<evidence type="ECO:0000313" key="1">
    <source>
        <dbReference type="EMBL" id="CAK06120.1"/>
    </source>
</evidence>
<reference evidence="1 2" key="1">
    <citation type="journal article" date="2006" name="Genome Biol.">
        <title>The genome of Rhizobium leguminosarum has recognizable core and accessory components.</title>
        <authorList>
            <person name="Young J.W."/>
            <person name="Crossman L.C."/>
            <person name="Johnston A.W.B."/>
            <person name="Thomson N.R."/>
            <person name="Ghazoui Z.F."/>
            <person name="Hull K.H."/>
            <person name="Wexler M."/>
            <person name="Curson A.R.J."/>
            <person name="Todd J.D."/>
            <person name="Poole P.S."/>
            <person name="Mauchline T.H."/>
            <person name="East A.K."/>
            <person name="Quail M.A."/>
            <person name="Churcher C."/>
            <person name="Arrowsmith C."/>
            <person name="Cherevach A."/>
            <person name="Chillingworth T."/>
            <person name="Clarke K."/>
            <person name="Cronin A."/>
            <person name="Davis P."/>
            <person name="Fraser A."/>
            <person name="Hance Z."/>
            <person name="Hauser H."/>
            <person name="Jagels K."/>
            <person name="Moule S."/>
            <person name="Mungall K."/>
            <person name="Norbertczak H."/>
            <person name="Rabbinowitsch E."/>
            <person name="Sanders M."/>
            <person name="Simmonds M."/>
            <person name="Whitehead S."/>
            <person name="Parkhill J."/>
        </authorList>
    </citation>
    <scope>NUCLEOTIDE SEQUENCE [LARGE SCALE GENOMIC DNA]</scope>
    <source>
        <strain evidence="2">DSM 114642 / LMG 32736 / 3841</strain>
    </source>
</reference>
<dbReference type="AlphaFoldDB" id="Q1MLN3"/>
<dbReference type="KEGG" id="rle:RL0626"/>
<dbReference type="HOGENOM" id="CLU_2370811_0_0_5"/>
<dbReference type="EnsemblBacteria" id="CAK06120">
    <property type="protein sequence ID" value="CAK06120"/>
    <property type="gene ID" value="RL0626"/>
</dbReference>
<protein>
    <submittedName>
        <fullName evidence="1">Uncharacterized protein</fullName>
    </submittedName>
</protein>
<name>Q1MLN3_RHIJ3</name>
<dbReference type="EMBL" id="AM236080">
    <property type="protein sequence ID" value="CAK06120.1"/>
    <property type="molecule type" value="Genomic_DNA"/>
</dbReference>
<keyword evidence="2" id="KW-1185">Reference proteome</keyword>
<proteinExistence type="predicted"/>
<accession>Q1MLN3</accession>